<protein>
    <submittedName>
        <fullName evidence="1">Uncharacterized protein</fullName>
    </submittedName>
</protein>
<sequence>MFNEAVGESGEGEAGGLGFVAGRGGRGWVTSVPLLPLHYLAPTPHIVSPRLISPRLASPRQQPPAM</sequence>
<keyword evidence="2" id="KW-1185">Reference proteome</keyword>
<dbReference type="AlphaFoldDB" id="A0A5B7JWS5"/>
<dbReference type="Proteomes" id="UP000324222">
    <property type="component" value="Unassembled WGS sequence"/>
</dbReference>
<organism evidence="1 2">
    <name type="scientific">Portunus trituberculatus</name>
    <name type="common">Swimming crab</name>
    <name type="synonym">Neptunus trituberculatus</name>
    <dbReference type="NCBI Taxonomy" id="210409"/>
    <lineage>
        <taxon>Eukaryota</taxon>
        <taxon>Metazoa</taxon>
        <taxon>Ecdysozoa</taxon>
        <taxon>Arthropoda</taxon>
        <taxon>Crustacea</taxon>
        <taxon>Multicrustacea</taxon>
        <taxon>Malacostraca</taxon>
        <taxon>Eumalacostraca</taxon>
        <taxon>Eucarida</taxon>
        <taxon>Decapoda</taxon>
        <taxon>Pleocyemata</taxon>
        <taxon>Brachyura</taxon>
        <taxon>Eubrachyura</taxon>
        <taxon>Portunoidea</taxon>
        <taxon>Portunidae</taxon>
        <taxon>Portuninae</taxon>
        <taxon>Portunus</taxon>
    </lineage>
</organism>
<comment type="caution">
    <text evidence="1">The sequence shown here is derived from an EMBL/GenBank/DDBJ whole genome shotgun (WGS) entry which is preliminary data.</text>
</comment>
<reference evidence="1 2" key="1">
    <citation type="submission" date="2019-05" db="EMBL/GenBank/DDBJ databases">
        <title>Another draft genome of Portunus trituberculatus and its Hox gene families provides insights of decapod evolution.</title>
        <authorList>
            <person name="Jeong J.-H."/>
            <person name="Song I."/>
            <person name="Kim S."/>
            <person name="Choi T."/>
            <person name="Kim D."/>
            <person name="Ryu S."/>
            <person name="Kim W."/>
        </authorList>
    </citation>
    <scope>NUCLEOTIDE SEQUENCE [LARGE SCALE GENOMIC DNA]</scope>
    <source>
        <tissue evidence="1">Muscle</tissue>
    </source>
</reference>
<evidence type="ECO:0000313" key="2">
    <source>
        <dbReference type="Proteomes" id="UP000324222"/>
    </source>
</evidence>
<evidence type="ECO:0000313" key="1">
    <source>
        <dbReference type="EMBL" id="MPC98746.1"/>
    </source>
</evidence>
<gene>
    <name evidence="1" type="ORF">E2C01_094127</name>
</gene>
<dbReference type="EMBL" id="VSRR010115378">
    <property type="protein sequence ID" value="MPC98746.1"/>
    <property type="molecule type" value="Genomic_DNA"/>
</dbReference>
<name>A0A5B7JWS5_PORTR</name>
<proteinExistence type="predicted"/>
<accession>A0A5B7JWS5</accession>